<keyword evidence="3" id="KW-1185">Reference proteome</keyword>
<evidence type="ECO:0000256" key="1">
    <source>
        <dbReference type="SAM" id="MobiDB-lite"/>
    </source>
</evidence>
<protein>
    <recommendedName>
        <fullName evidence="4">Carboxypeptidase regulatory-like domain-containing protein</fullName>
    </recommendedName>
</protein>
<reference evidence="2 3" key="1">
    <citation type="submission" date="2019-02" db="EMBL/GenBank/DDBJ databases">
        <title>Deep-cultivation of Planctomycetes and their phenomic and genomic characterization uncovers novel biology.</title>
        <authorList>
            <person name="Wiegand S."/>
            <person name="Jogler M."/>
            <person name="Boedeker C."/>
            <person name="Pinto D."/>
            <person name="Vollmers J."/>
            <person name="Rivas-Marin E."/>
            <person name="Kohn T."/>
            <person name="Peeters S.H."/>
            <person name="Heuer A."/>
            <person name="Rast P."/>
            <person name="Oberbeckmann S."/>
            <person name="Bunk B."/>
            <person name="Jeske O."/>
            <person name="Meyerdierks A."/>
            <person name="Storesund J.E."/>
            <person name="Kallscheuer N."/>
            <person name="Luecker S."/>
            <person name="Lage O.M."/>
            <person name="Pohl T."/>
            <person name="Merkel B.J."/>
            <person name="Hornburger P."/>
            <person name="Mueller R.-W."/>
            <person name="Bruemmer F."/>
            <person name="Labrenz M."/>
            <person name="Spormann A.M."/>
            <person name="Op Den Camp H."/>
            <person name="Overmann J."/>
            <person name="Amann R."/>
            <person name="Jetten M.S.M."/>
            <person name="Mascher T."/>
            <person name="Medema M.H."/>
            <person name="Devos D.P."/>
            <person name="Kaster A.-K."/>
            <person name="Ovreas L."/>
            <person name="Rohde M."/>
            <person name="Galperin M.Y."/>
            <person name="Jogler C."/>
        </authorList>
    </citation>
    <scope>NUCLEOTIDE SEQUENCE [LARGE SCALE GENOMIC DNA]</scope>
    <source>
        <strain evidence="2 3">KOR34</strain>
    </source>
</reference>
<dbReference type="OrthoDB" id="289014at2"/>
<name>A0A5C5VF80_9BACT</name>
<evidence type="ECO:0008006" key="4">
    <source>
        <dbReference type="Google" id="ProtNLM"/>
    </source>
</evidence>
<proteinExistence type="predicted"/>
<dbReference type="InterPro" id="IPR008964">
    <property type="entry name" value="Invasin/intimin_cell_adhesion"/>
</dbReference>
<dbReference type="InterPro" id="IPR013783">
    <property type="entry name" value="Ig-like_fold"/>
</dbReference>
<dbReference type="Gene3D" id="2.60.40.10">
    <property type="entry name" value="Immunoglobulins"/>
    <property type="match status" value="1"/>
</dbReference>
<dbReference type="SUPFAM" id="SSF49373">
    <property type="entry name" value="Invasin/intimin cell-adhesion fragments"/>
    <property type="match status" value="1"/>
</dbReference>
<dbReference type="RefSeq" id="WP_146563506.1">
    <property type="nucleotide sequence ID" value="NZ_SIHJ01000001.1"/>
</dbReference>
<dbReference type="AlphaFoldDB" id="A0A5C5VF80"/>
<dbReference type="Proteomes" id="UP000316714">
    <property type="component" value="Unassembled WGS sequence"/>
</dbReference>
<organism evidence="2 3">
    <name type="scientific">Posidoniimonas corsicana</name>
    <dbReference type="NCBI Taxonomy" id="1938618"/>
    <lineage>
        <taxon>Bacteria</taxon>
        <taxon>Pseudomonadati</taxon>
        <taxon>Planctomycetota</taxon>
        <taxon>Planctomycetia</taxon>
        <taxon>Pirellulales</taxon>
        <taxon>Lacipirellulaceae</taxon>
        <taxon>Posidoniimonas</taxon>
    </lineage>
</organism>
<sequence length="138" mass="14478">MPDRFGWRPLGLLGLGVAFMVGCGSSAGLVPVEGVVTLDGNPLPNCQVLFYVPGGGAETNFTDVTDAQGKFSLTTINNEGVGIKPGNYTVQLRTGFAGPELTETDPIPKELVPPAQQEQQFEVPPEGDANVTFALTSK</sequence>
<dbReference type="PROSITE" id="PS51257">
    <property type="entry name" value="PROKAR_LIPOPROTEIN"/>
    <property type="match status" value="1"/>
</dbReference>
<evidence type="ECO:0000313" key="3">
    <source>
        <dbReference type="Proteomes" id="UP000316714"/>
    </source>
</evidence>
<feature type="region of interest" description="Disordered" evidence="1">
    <location>
        <begin position="116"/>
        <end position="138"/>
    </location>
</feature>
<evidence type="ECO:0000313" key="2">
    <source>
        <dbReference type="EMBL" id="TWT36529.1"/>
    </source>
</evidence>
<dbReference type="EMBL" id="SIHJ01000001">
    <property type="protein sequence ID" value="TWT36529.1"/>
    <property type="molecule type" value="Genomic_DNA"/>
</dbReference>
<accession>A0A5C5VF80</accession>
<gene>
    <name evidence="2" type="ORF">KOR34_14350</name>
</gene>
<comment type="caution">
    <text evidence="2">The sequence shown here is derived from an EMBL/GenBank/DDBJ whole genome shotgun (WGS) entry which is preliminary data.</text>
</comment>